<dbReference type="SMART" id="SM00387">
    <property type="entry name" value="HATPase_c"/>
    <property type="match status" value="1"/>
</dbReference>
<comment type="caution">
    <text evidence="8">The sequence shown here is derived from an EMBL/GenBank/DDBJ whole genome shotgun (WGS) entry which is preliminary data.</text>
</comment>
<dbReference type="PROSITE" id="PS50109">
    <property type="entry name" value="HIS_KIN"/>
    <property type="match status" value="1"/>
</dbReference>
<proteinExistence type="predicted"/>
<comment type="catalytic activity">
    <reaction evidence="1">
        <text>ATP + protein L-histidine = ADP + protein N-phospho-L-histidine.</text>
        <dbReference type="EC" id="2.7.13.3"/>
    </reaction>
</comment>
<sequence>MRTICDTLLDDARGGTLTAPGTTEVLPTLRRLTEVLGMPSHLTVAADGPPLKAGVPPALLERIVSPFLSNACRYARSHIAVRAHRAPDGVRIDVIDDGPGVPPPFAGQLFEPGRRTDPGDGHGGVGLGLPLARRLARFADGEVTYDRGHTPGARFVVGVPAG</sequence>
<keyword evidence="4" id="KW-0808">Transferase</keyword>
<keyword evidence="6" id="KW-0902">Two-component regulatory system</keyword>
<dbReference type="CDD" id="cd00075">
    <property type="entry name" value="HATPase"/>
    <property type="match status" value="1"/>
</dbReference>
<evidence type="ECO:0000259" key="7">
    <source>
        <dbReference type="PROSITE" id="PS50109"/>
    </source>
</evidence>
<reference evidence="9" key="1">
    <citation type="submission" date="2023-07" db="EMBL/GenBank/DDBJ databases">
        <title>Whole genome shotgun sequence of Streptomyces cacaoi subsp. asoensis NBRC 13813.</title>
        <authorList>
            <person name="Komaki H."/>
            <person name="Tamura T."/>
        </authorList>
    </citation>
    <scope>NUCLEOTIDE SEQUENCE [LARGE SCALE GENOMIC DNA]</scope>
    <source>
        <strain evidence="9">NBRC 13813</strain>
    </source>
</reference>
<keyword evidence="9" id="KW-1185">Reference proteome</keyword>
<dbReference type="InterPro" id="IPR004358">
    <property type="entry name" value="Sig_transdc_His_kin-like_C"/>
</dbReference>
<dbReference type="SUPFAM" id="SSF55874">
    <property type="entry name" value="ATPase domain of HSP90 chaperone/DNA topoisomerase II/histidine kinase"/>
    <property type="match status" value="1"/>
</dbReference>
<evidence type="ECO:0000256" key="6">
    <source>
        <dbReference type="ARBA" id="ARBA00023012"/>
    </source>
</evidence>
<dbReference type="InterPro" id="IPR003594">
    <property type="entry name" value="HATPase_dom"/>
</dbReference>
<organism evidence="8 9">
    <name type="scientific">Streptomyces asoensis</name>
    <dbReference type="NCBI Taxonomy" id="249586"/>
    <lineage>
        <taxon>Bacteria</taxon>
        <taxon>Bacillati</taxon>
        <taxon>Actinomycetota</taxon>
        <taxon>Actinomycetes</taxon>
        <taxon>Kitasatosporales</taxon>
        <taxon>Streptomycetaceae</taxon>
        <taxon>Streptomyces</taxon>
    </lineage>
</organism>
<evidence type="ECO:0000313" key="8">
    <source>
        <dbReference type="EMBL" id="GHI64566.1"/>
    </source>
</evidence>
<dbReference type="InterPro" id="IPR036890">
    <property type="entry name" value="HATPase_C_sf"/>
</dbReference>
<dbReference type="InterPro" id="IPR050980">
    <property type="entry name" value="2C_sensor_his_kinase"/>
</dbReference>
<dbReference type="EC" id="2.7.13.3" evidence="2"/>
<dbReference type="Gene3D" id="3.30.565.10">
    <property type="entry name" value="Histidine kinase-like ATPase, C-terminal domain"/>
    <property type="match status" value="1"/>
</dbReference>
<evidence type="ECO:0000256" key="4">
    <source>
        <dbReference type="ARBA" id="ARBA00022679"/>
    </source>
</evidence>
<evidence type="ECO:0000313" key="9">
    <source>
        <dbReference type="Proteomes" id="UP000649259"/>
    </source>
</evidence>
<name>A0ABQ3S8W1_9ACTN</name>
<evidence type="ECO:0000256" key="3">
    <source>
        <dbReference type="ARBA" id="ARBA00022553"/>
    </source>
</evidence>
<accession>A0ABQ3S8W1</accession>
<dbReference type="InterPro" id="IPR005467">
    <property type="entry name" value="His_kinase_dom"/>
</dbReference>
<evidence type="ECO:0000256" key="5">
    <source>
        <dbReference type="ARBA" id="ARBA00022777"/>
    </source>
</evidence>
<evidence type="ECO:0000256" key="2">
    <source>
        <dbReference type="ARBA" id="ARBA00012438"/>
    </source>
</evidence>
<dbReference type="Pfam" id="PF02518">
    <property type="entry name" value="HATPase_c"/>
    <property type="match status" value="1"/>
</dbReference>
<dbReference type="EMBL" id="BNEB01000005">
    <property type="protein sequence ID" value="GHI64566.1"/>
    <property type="molecule type" value="Genomic_DNA"/>
</dbReference>
<dbReference type="PANTHER" id="PTHR44936:SF9">
    <property type="entry name" value="SENSOR PROTEIN CREC"/>
    <property type="match status" value="1"/>
</dbReference>
<feature type="domain" description="Histidine kinase" evidence="7">
    <location>
        <begin position="60"/>
        <end position="162"/>
    </location>
</feature>
<gene>
    <name evidence="8" type="ORF">Saso_62160</name>
</gene>
<protein>
    <recommendedName>
        <fullName evidence="2">histidine kinase</fullName>
        <ecNumber evidence="2">2.7.13.3</ecNumber>
    </recommendedName>
</protein>
<dbReference type="Proteomes" id="UP000649259">
    <property type="component" value="Unassembled WGS sequence"/>
</dbReference>
<dbReference type="PRINTS" id="PR00344">
    <property type="entry name" value="BCTRLSENSOR"/>
</dbReference>
<keyword evidence="5" id="KW-0418">Kinase</keyword>
<dbReference type="PANTHER" id="PTHR44936">
    <property type="entry name" value="SENSOR PROTEIN CREC"/>
    <property type="match status" value="1"/>
</dbReference>
<evidence type="ECO:0000256" key="1">
    <source>
        <dbReference type="ARBA" id="ARBA00000085"/>
    </source>
</evidence>
<keyword evidence="3" id="KW-0597">Phosphoprotein</keyword>